<keyword evidence="2" id="KW-0732">Signal</keyword>
<sequence length="213" mass="25034">MTRFFLIAFAITFAINYTQAAPLSEEKEEPLVNPYKDVVCDRMNDLFTRTPIINKQVVEILDKALTDLQEVDNITLRLRNLNEIYNETSDKLLFECNEIRKIIQNKKDTFLQEVKKNQQDLQNAMEVFKAKTKKLETYESNLTLDQIFAVRMYSLENCLEVQMFIPIIDNIFAAYQHIDLETFNKDLQNFVSRSKQITAEGRKLEDLIDDDDE</sequence>
<comment type="caution">
    <text evidence="3">The sequence shown here is derived from an EMBL/GenBank/DDBJ whole genome shotgun (WGS) entry which is preliminary data.</text>
</comment>
<evidence type="ECO:0008006" key="5">
    <source>
        <dbReference type="Google" id="ProtNLM"/>
    </source>
</evidence>
<keyword evidence="1" id="KW-0175">Coiled coil</keyword>
<evidence type="ECO:0000313" key="4">
    <source>
        <dbReference type="Proteomes" id="UP000639338"/>
    </source>
</evidence>
<name>A0A835CPQ8_APHGI</name>
<keyword evidence="4" id="KW-1185">Reference proteome</keyword>
<organism evidence="3 4">
    <name type="scientific">Aphidius gifuensis</name>
    <name type="common">Parasitoid wasp</name>
    <dbReference type="NCBI Taxonomy" id="684658"/>
    <lineage>
        <taxon>Eukaryota</taxon>
        <taxon>Metazoa</taxon>
        <taxon>Ecdysozoa</taxon>
        <taxon>Arthropoda</taxon>
        <taxon>Hexapoda</taxon>
        <taxon>Insecta</taxon>
        <taxon>Pterygota</taxon>
        <taxon>Neoptera</taxon>
        <taxon>Endopterygota</taxon>
        <taxon>Hymenoptera</taxon>
        <taxon>Apocrita</taxon>
        <taxon>Ichneumonoidea</taxon>
        <taxon>Braconidae</taxon>
        <taxon>Aphidiinae</taxon>
        <taxon>Aphidius</taxon>
    </lineage>
</organism>
<accession>A0A835CPQ8</accession>
<feature type="signal peptide" evidence="2">
    <location>
        <begin position="1"/>
        <end position="20"/>
    </location>
</feature>
<reference evidence="3 4" key="1">
    <citation type="submission" date="2020-08" db="EMBL/GenBank/DDBJ databases">
        <title>Aphidius gifuensis genome sequencing and assembly.</title>
        <authorList>
            <person name="Du Z."/>
        </authorList>
    </citation>
    <scope>NUCLEOTIDE SEQUENCE [LARGE SCALE GENOMIC DNA]</scope>
    <source>
        <strain evidence="3">YNYX2018</strain>
        <tissue evidence="3">Adults</tissue>
    </source>
</reference>
<evidence type="ECO:0000256" key="2">
    <source>
        <dbReference type="SAM" id="SignalP"/>
    </source>
</evidence>
<evidence type="ECO:0000256" key="1">
    <source>
        <dbReference type="SAM" id="Coils"/>
    </source>
</evidence>
<dbReference type="Proteomes" id="UP000639338">
    <property type="component" value="Unassembled WGS sequence"/>
</dbReference>
<dbReference type="EMBL" id="JACMRX010000003">
    <property type="protein sequence ID" value="KAF7992144.1"/>
    <property type="molecule type" value="Genomic_DNA"/>
</dbReference>
<gene>
    <name evidence="3" type="ORF">HCN44_001469</name>
</gene>
<proteinExistence type="predicted"/>
<evidence type="ECO:0000313" key="3">
    <source>
        <dbReference type="EMBL" id="KAF7992144.1"/>
    </source>
</evidence>
<feature type="chain" id="PRO_5032720248" description="Odorant-binding protein" evidence="2">
    <location>
        <begin position="21"/>
        <end position="213"/>
    </location>
</feature>
<dbReference type="AlphaFoldDB" id="A0A835CPQ8"/>
<feature type="coiled-coil region" evidence="1">
    <location>
        <begin position="71"/>
        <end position="141"/>
    </location>
</feature>
<protein>
    <recommendedName>
        <fullName evidence="5">Odorant-binding protein</fullName>
    </recommendedName>
</protein>